<protein>
    <submittedName>
        <fullName evidence="1">Uncharacterized protein</fullName>
    </submittedName>
</protein>
<keyword evidence="2" id="KW-1185">Reference proteome</keyword>
<comment type="caution">
    <text evidence="1">The sequence shown here is derived from an EMBL/GenBank/DDBJ whole genome shotgun (WGS) entry which is preliminary data.</text>
</comment>
<name>A0ABR4MYG3_9FUNG</name>
<gene>
    <name evidence="1" type="ORF">HK105_208260</name>
</gene>
<reference evidence="1 2" key="1">
    <citation type="submission" date="2023-09" db="EMBL/GenBank/DDBJ databases">
        <title>Pangenome analysis of Batrachochytrium dendrobatidis and related Chytrids.</title>
        <authorList>
            <person name="Yacoub M.N."/>
            <person name="Stajich J.E."/>
            <person name="James T.Y."/>
        </authorList>
    </citation>
    <scope>NUCLEOTIDE SEQUENCE [LARGE SCALE GENOMIC DNA]</scope>
    <source>
        <strain evidence="1 2">JEL0888</strain>
    </source>
</reference>
<sequence>MLGRPKIEISESAVDNAARRSVCALKLLLARKPEMVRVAADSAARENLADVLDWLHTRYPGCITQNTLVAAVMGRSKSVVEYLLETVHDVEWDLAAIKQIETSRDVEWLIEHYERYRG</sequence>
<dbReference type="EMBL" id="JADGIZ020000072">
    <property type="protein sequence ID" value="KAL2912269.1"/>
    <property type="molecule type" value="Genomic_DNA"/>
</dbReference>
<organism evidence="1 2">
    <name type="scientific">Polyrhizophydium stewartii</name>
    <dbReference type="NCBI Taxonomy" id="2732419"/>
    <lineage>
        <taxon>Eukaryota</taxon>
        <taxon>Fungi</taxon>
        <taxon>Fungi incertae sedis</taxon>
        <taxon>Chytridiomycota</taxon>
        <taxon>Chytridiomycota incertae sedis</taxon>
        <taxon>Chytridiomycetes</taxon>
        <taxon>Rhizophydiales</taxon>
        <taxon>Rhizophydiales incertae sedis</taxon>
        <taxon>Polyrhizophydium</taxon>
    </lineage>
</organism>
<accession>A0ABR4MYG3</accession>
<evidence type="ECO:0000313" key="2">
    <source>
        <dbReference type="Proteomes" id="UP001527925"/>
    </source>
</evidence>
<proteinExistence type="predicted"/>
<dbReference type="Proteomes" id="UP001527925">
    <property type="component" value="Unassembled WGS sequence"/>
</dbReference>
<evidence type="ECO:0000313" key="1">
    <source>
        <dbReference type="EMBL" id="KAL2912269.1"/>
    </source>
</evidence>